<name>A0A0L0TCH3_ALLM3</name>
<evidence type="ECO:0000256" key="1">
    <source>
        <dbReference type="ARBA" id="ARBA00004141"/>
    </source>
</evidence>
<dbReference type="Proteomes" id="UP000054350">
    <property type="component" value="Unassembled WGS sequence"/>
</dbReference>
<feature type="transmembrane region" description="Helical" evidence="10">
    <location>
        <begin position="455"/>
        <end position="485"/>
    </location>
</feature>
<dbReference type="eggNOG" id="KOG2262">
    <property type="taxonomic scope" value="Eukaryota"/>
</dbReference>
<gene>
    <name evidence="11" type="ORF">AMAG_16727</name>
</gene>
<dbReference type="GO" id="GO:0015031">
    <property type="term" value="P:protein transport"/>
    <property type="evidence" value="ECO:0007669"/>
    <property type="project" value="UniProtKB-KW"/>
</dbReference>
<evidence type="ECO:0000256" key="6">
    <source>
        <dbReference type="ARBA" id="ARBA00022927"/>
    </source>
</evidence>
<feature type="transmembrane region" description="Helical" evidence="10">
    <location>
        <begin position="295"/>
        <end position="317"/>
    </location>
</feature>
<dbReference type="NCBIfam" id="TIGR00728">
    <property type="entry name" value="OPT_sfam"/>
    <property type="match status" value="1"/>
</dbReference>
<dbReference type="GO" id="GO:0016020">
    <property type="term" value="C:membrane"/>
    <property type="evidence" value="ECO:0007669"/>
    <property type="project" value="UniProtKB-SubCell"/>
</dbReference>
<dbReference type="Pfam" id="PF03169">
    <property type="entry name" value="OPT"/>
    <property type="match status" value="1"/>
</dbReference>
<feature type="transmembrane region" description="Helical" evidence="10">
    <location>
        <begin position="82"/>
        <end position="102"/>
    </location>
</feature>
<feature type="transmembrane region" description="Helical" evidence="10">
    <location>
        <begin position="373"/>
        <end position="396"/>
    </location>
</feature>
<evidence type="ECO:0000256" key="5">
    <source>
        <dbReference type="ARBA" id="ARBA00022856"/>
    </source>
</evidence>
<keyword evidence="6" id="KW-0653">Protein transport</keyword>
<keyword evidence="5" id="KW-0571">Peptide transport</keyword>
<organism evidence="11 12">
    <name type="scientific">Allomyces macrogynus (strain ATCC 38327)</name>
    <name type="common">Allomyces javanicus var. macrogynus</name>
    <dbReference type="NCBI Taxonomy" id="578462"/>
    <lineage>
        <taxon>Eukaryota</taxon>
        <taxon>Fungi</taxon>
        <taxon>Fungi incertae sedis</taxon>
        <taxon>Blastocladiomycota</taxon>
        <taxon>Blastocladiomycetes</taxon>
        <taxon>Blastocladiales</taxon>
        <taxon>Blastocladiaceae</taxon>
        <taxon>Allomyces</taxon>
    </lineage>
</organism>
<feature type="transmembrane region" description="Helical" evidence="10">
    <location>
        <begin position="537"/>
        <end position="557"/>
    </location>
</feature>
<feature type="transmembrane region" description="Helical" evidence="10">
    <location>
        <begin position="224"/>
        <end position="243"/>
    </location>
</feature>
<evidence type="ECO:0000313" key="11">
    <source>
        <dbReference type="EMBL" id="KNE72244.1"/>
    </source>
</evidence>
<evidence type="ECO:0000256" key="4">
    <source>
        <dbReference type="ARBA" id="ARBA00022692"/>
    </source>
</evidence>
<feature type="compositionally biased region" description="Basic and acidic residues" evidence="9">
    <location>
        <begin position="897"/>
        <end position="915"/>
    </location>
</feature>
<dbReference type="GO" id="GO:0035673">
    <property type="term" value="F:oligopeptide transmembrane transporter activity"/>
    <property type="evidence" value="ECO:0007669"/>
    <property type="project" value="InterPro"/>
</dbReference>
<dbReference type="VEuPathDB" id="FungiDB:AMAG_16727"/>
<evidence type="ECO:0000256" key="7">
    <source>
        <dbReference type="ARBA" id="ARBA00022989"/>
    </source>
</evidence>
<evidence type="ECO:0000256" key="9">
    <source>
        <dbReference type="SAM" id="MobiDB-lite"/>
    </source>
</evidence>
<dbReference type="OrthoDB" id="9986677at2759"/>
<dbReference type="AlphaFoldDB" id="A0A0L0TCH3"/>
<protein>
    <submittedName>
        <fullName evidence="11">OPT family small oligopeptide transporter</fullName>
    </submittedName>
</protein>
<evidence type="ECO:0000313" key="12">
    <source>
        <dbReference type="Proteomes" id="UP000054350"/>
    </source>
</evidence>
<dbReference type="EMBL" id="GG745378">
    <property type="protein sequence ID" value="KNE72244.1"/>
    <property type="molecule type" value="Genomic_DNA"/>
</dbReference>
<proteinExistence type="inferred from homology"/>
<reference evidence="12" key="2">
    <citation type="submission" date="2009-11" db="EMBL/GenBank/DDBJ databases">
        <title>The Genome Sequence of Allomyces macrogynus strain ATCC 38327.</title>
        <authorList>
            <consortium name="The Broad Institute Genome Sequencing Platform"/>
            <person name="Russ C."/>
            <person name="Cuomo C."/>
            <person name="Shea T."/>
            <person name="Young S.K."/>
            <person name="Zeng Q."/>
            <person name="Koehrsen M."/>
            <person name="Haas B."/>
            <person name="Borodovsky M."/>
            <person name="Guigo R."/>
            <person name="Alvarado L."/>
            <person name="Berlin A."/>
            <person name="Borenstein D."/>
            <person name="Chen Z."/>
            <person name="Engels R."/>
            <person name="Freedman E."/>
            <person name="Gellesch M."/>
            <person name="Goldberg J."/>
            <person name="Griggs A."/>
            <person name="Gujja S."/>
            <person name="Heiman D."/>
            <person name="Hepburn T."/>
            <person name="Howarth C."/>
            <person name="Jen D."/>
            <person name="Larson L."/>
            <person name="Lewis B."/>
            <person name="Mehta T."/>
            <person name="Park D."/>
            <person name="Pearson M."/>
            <person name="Roberts A."/>
            <person name="Saif S."/>
            <person name="Shenoy N."/>
            <person name="Sisk P."/>
            <person name="Stolte C."/>
            <person name="Sykes S."/>
            <person name="Walk T."/>
            <person name="White J."/>
            <person name="Yandava C."/>
            <person name="Burger G."/>
            <person name="Gray M.W."/>
            <person name="Holland P.W.H."/>
            <person name="King N."/>
            <person name="Lang F.B.F."/>
            <person name="Roger A.J."/>
            <person name="Ruiz-Trillo I."/>
            <person name="Lander E."/>
            <person name="Nusbaum C."/>
        </authorList>
    </citation>
    <scope>NUCLEOTIDE SEQUENCE [LARGE SCALE GENOMIC DNA]</scope>
    <source>
        <strain evidence="12">ATCC 38327</strain>
    </source>
</reference>
<evidence type="ECO:0000256" key="3">
    <source>
        <dbReference type="ARBA" id="ARBA00022448"/>
    </source>
</evidence>
<sequence length="915" mass="99647">MTAAEKVSEKATTGDAEKQNSSFVIDKDFEDVAMNIAPTTDDPNTPSLTFRVWVLGTIFCVLLGALNQLFTFRTNSFAVSSYVAVLLAYPLGLLMAAVIPSVDVNFGPLGSFNTNPGPFSVKEHVLIGIFGSTGASGIYGTDNLVVQKIFYELEIGPVWSIVFLFASSTLGFGISGISRKFLVRPAHMIWPGVLPSVALYQTFHSSKNEDVDSNGVTHMSRMKVFTIGAIGMATYHFIGPGFISPLLQYLPIFCWIAPKDNVMLQTIGSPKAGLGVLSLTLDWTTFGSAAMSVPFWSAANLFASYVIFQWVISGLSYSGNWFNQPKMGVKVNSPKLMSNTGRVIGAAKLVDNKTNTLRDDVYQANRPIYMSPFFAWSYFGSMATFTAAVSHTMVWYGKDIWARLRASQHEMAEDIHCKLIDAYPEVPDSWYYGFFAITAVLTILVCHFSGIEMAWYFTFLSILVSIIGTVPIAVVLATSGVSLYMNVISEFIIGCILPGKPVIMMAFKTLGVTVSLQCLILLQDLKLGHYMKVPPRHVFIAQIASQFMAVFVCWGTMEGWISNKEHVDWLVANGDAEGAGATWGASGFNTFYNASLIWGAIGPIRFFFESIYSPIIIGGLVAGAVTPVIFKLGDMFIGSKVIPWHLLQSPLLYTVGSPGSTPWPWRDAPPAPLVVDDDADGGRYTVEGAPAEILGSVDQASRLDAALVEAASRAKTGETVKQRDDRDRKHQEYLGHVIRALVPLVHLLHVVDHELNLDDPEHGPERIAADAGRLRTVVRDARTAAVDALKLTVIGNGSIERARRDAVIKDLKLGEVFAQRANVPSTDRALLFGPDAFREEFAELNRRRDMERVAGVAAAAAAAARPARVPGNGRGHGARGYRGGRGRGRGGTCANGQRRDQPRADADNNRDANRV</sequence>
<accession>A0A0L0TCH3</accession>
<dbReference type="InterPro" id="IPR004813">
    <property type="entry name" value="OPT"/>
</dbReference>
<feature type="transmembrane region" description="Helical" evidence="10">
    <location>
        <begin position="50"/>
        <end position="70"/>
    </location>
</feature>
<keyword evidence="8 10" id="KW-0472">Membrane</keyword>
<keyword evidence="7 10" id="KW-1133">Transmembrane helix</keyword>
<feature type="region of interest" description="Disordered" evidence="9">
    <location>
        <begin position="864"/>
        <end position="915"/>
    </location>
</feature>
<dbReference type="InterPro" id="IPR004648">
    <property type="entry name" value="Oligpept_transpt"/>
</dbReference>
<feature type="transmembrane region" description="Helical" evidence="10">
    <location>
        <begin position="611"/>
        <end position="630"/>
    </location>
</feature>
<feature type="transmembrane region" description="Helical" evidence="10">
    <location>
        <begin position="429"/>
        <end position="448"/>
    </location>
</feature>
<keyword evidence="3" id="KW-0813">Transport</keyword>
<evidence type="ECO:0000256" key="8">
    <source>
        <dbReference type="ARBA" id="ARBA00023136"/>
    </source>
</evidence>
<dbReference type="PANTHER" id="PTHR22601">
    <property type="entry name" value="ISP4 LIKE PROTEIN"/>
    <property type="match status" value="1"/>
</dbReference>
<evidence type="ECO:0000256" key="2">
    <source>
        <dbReference type="ARBA" id="ARBA00008807"/>
    </source>
</evidence>
<feature type="compositionally biased region" description="Basic residues" evidence="9">
    <location>
        <begin position="876"/>
        <end position="888"/>
    </location>
</feature>
<feature type="transmembrane region" description="Helical" evidence="10">
    <location>
        <begin position="158"/>
        <end position="178"/>
    </location>
</feature>
<evidence type="ECO:0000256" key="10">
    <source>
        <dbReference type="SAM" id="Phobius"/>
    </source>
</evidence>
<comment type="similarity">
    <text evidence="2">Belongs to the oligopeptide OPT transporter family.</text>
</comment>
<keyword evidence="4 10" id="KW-0812">Transmembrane</keyword>
<feature type="transmembrane region" description="Helical" evidence="10">
    <location>
        <begin position="505"/>
        <end position="525"/>
    </location>
</feature>
<keyword evidence="12" id="KW-1185">Reference proteome</keyword>
<reference evidence="11 12" key="1">
    <citation type="submission" date="2009-11" db="EMBL/GenBank/DDBJ databases">
        <title>Annotation of Allomyces macrogynus ATCC 38327.</title>
        <authorList>
            <consortium name="The Broad Institute Genome Sequencing Platform"/>
            <person name="Russ C."/>
            <person name="Cuomo C."/>
            <person name="Burger G."/>
            <person name="Gray M.W."/>
            <person name="Holland P.W.H."/>
            <person name="King N."/>
            <person name="Lang F.B.F."/>
            <person name="Roger A.J."/>
            <person name="Ruiz-Trillo I."/>
            <person name="Young S.K."/>
            <person name="Zeng Q."/>
            <person name="Gargeya S."/>
            <person name="Fitzgerald M."/>
            <person name="Haas B."/>
            <person name="Abouelleil A."/>
            <person name="Alvarado L."/>
            <person name="Arachchi H.M."/>
            <person name="Berlin A."/>
            <person name="Chapman S.B."/>
            <person name="Gearin G."/>
            <person name="Goldberg J."/>
            <person name="Griggs A."/>
            <person name="Gujja S."/>
            <person name="Hansen M."/>
            <person name="Heiman D."/>
            <person name="Howarth C."/>
            <person name="Larimer J."/>
            <person name="Lui A."/>
            <person name="MacDonald P.J.P."/>
            <person name="McCowen C."/>
            <person name="Montmayeur A."/>
            <person name="Murphy C."/>
            <person name="Neiman D."/>
            <person name="Pearson M."/>
            <person name="Priest M."/>
            <person name="Roberts A."/>
            <person name="Saif S."/>
            <person name="Shea T."/>
            <person name="Sisk P."/>
            <person name="Stolte C."/>
            <person name="Sykes S."/>
            <person name="Wortman J."/>
            <person name="Nusbaum C."/>
            <person name="Birren B."/>
        </authorList>
    </citation>
    <scope>NUCLEOTIDE SEQUENCE [LARGE SCALE GENOMIC DNA]</scope>
    <source>
        <strain evidence="11 12">ATCC 38327</strain>
    </source>
</reference>
<comment type="subcellular location">
    <subcellularLocation>
        <location evidence="1">Membrane</location>
        <topology evidence="1">Multi-pass membrane protein</topology>
    </subcellularLocation>
</comment>